<proteinExistence type="predicted"/>
<protein>
    <submittedName>
        <fullName evidence="1">Uncharacterized protein</fullName>
    </submittedName>
</protein>
<evidence type="ECO:0000313" key="2">
    <source>
        <dbReference type="Proteomes" id="UP000179242"/>
    </source>
</evidence>
<dbReference type="InterPro" id="IPR036583">
    <property type="entry name" value="23S_rRNA_IVS_sf"/>
</dbReference>
<comment type="caution">
    <text evidence="1">The sequence shown here is derived from an EMBL/GenBank/DDBJ whole genome shotgun (WGS) entry which is preliminary data.</text>
</comment>
<organism evidence="1 2">
    <name type="scientific">candidate division WOR-1 bacterium RIFOXYC2_FULL_46_14</name>
    <dbReference type="NCBI Taxonomy" id="1802587"/>
    <lineage>
        <taxon>Bacteria</taxon>
        <taxon>Bacillati</taxon>
        <taxon>Saganbacteria</taxon>
    </lineage>
</organism>
<dbReference type="Proteomes" id="UP000179242">
    <property type="component" value="Unassembled WGS sequence"/>
</dbReference>
<dbReference type="SUPFAM" id="SSF158446">
    <property type="entry name" value="IVS-encoded protein-like"/>
    <property type="match status" value="1"/>
</dbReference>
<dbReference type="InterPro" id="IPR012657">
    <property type="entry name" value="23S_rRNA-intervening_sequence"/>
</dbReference>
<dbReference type="AlphaFoldDB" id="A0A1F4U3D4"/>
<reference evidence="1 2" key="1">
    <citation type="journal article" date="2016" name="Nat. Commun.">
        <title>Thousands of microbial genomes shed light on interconnected biogeochemical processes in an aquifer system.</title>
        <authorList>
            <person name="Anantharaman K."/>
            <person name="Brown C.T."/>
            <person name="Hug L.A."/>
            <person name="Sharon I."/>
            <person name="Castelle C.J."/>
            <person name="Probst A.J."/>
            <person name="Thomas B.C."/>
            <person name="Singh A."/>
            <person name="Wilkins M.J."/>
            <person name="Karaoz U."/>
            <person name="Brodie E.L."/>
            <person name="Williams K.H."/>
            <person name="Hubbard S.S."/>
            <person name="Banfield J.F."/>
        </authorList>
    </citation>
    <scope>NUCLEOTIDE SEQUENCE [LARGE SCALE GENOMIC DNA]</scope>
</reference>
<gene>
    <name evidence="1" type="ORF">A2438_06645</name>
</gene>
<dbReference type="EMBL" id="MEUJ01000009">
    <property type="protein sequence ID" value="OGC39377.1"/>
    <property type="molecule type" value="Genomic_DNA"/>
</dbReference>
<sequence>MIDQSANCKDQSDSVKLKPALKERAYRFGLDIIGMIDLLAKDMSCKVIGNQLLRSATSIGANIITIHIIYPKFPKLNHLVK</sequence>
<dbReference type="Gene3D" id="1.20.1440.60">
    <property type="entry name" value="23S rRNA-intervening sequence"/>
    <property type="match status" value="1"/>
</dbReference>
<evidence type="ECO:0000313" key="1">
    <source>
        <dbReference type="EMBL" id="OGC39377.1"/>
    </source>
</evidence>
<accession>A0A1F4U3D4</accession>
<name>A0A1F4U3D4_UNCSA</name>
<dbReference type="NCBIfam" id="TIGR02436">
    <property type="entry name" value="four helix bundle protein"/>
    <property type="match status" value="1"/>
</dbReference>